<accession>A0A4R7B155</accession>
<keyword evidence="2" id="KW-1185">Reference proteome</keyword>
<dbReference type="Proteomes" id="UP000295611">
    <property type="component" value="Unassembled WGS sequence"/>
</dbReference>
<organism evidence="1 2">
    <name type="scientific">Paludibacterium purpuratum</name>
    <dbReference type="NCBI Taxonomy" id="1144873"/>
    <lineage>
        <taxon>Bacteria</taxon>
        <taxon>Pseudomonadati</taxon>
        <taxon>Pseudomonadota</taxon>
        <taxon>Betaproteobacteria</taxon>
        <taxon>Neisseriales</taxon>
        <taxon>Chromobacteriaceae</taxon>
        <taxon>Paludibacterium</taxon>
    </lineage>
</organism>
<gene>
    <name evidence="1" type="ORF">DFP86_11062</name>
</gene>
<sequence>MDDVGRYLQTRGLVPQTEYFLGSDFLLGYRVETAHFSLTYRQEGGRLILCDFRASQSDGRALQSLMTWLRQIVAAVPVLDSIDALILAAPEDPALDQKHERLARVMLAEGAVPVEIDGDQWLRYPCRRG</sequence>
<comment type="caution">
    <text evidence="1">The sequence shown here is derived from an EMBL/GenBank/DDBJ whole genome shotgun (WGS) entry which is preliminary data.</text>
</comment>
<dbReference type="AlphaFoldDB" id="A0A4R7B155"/>
<proteinExistence type="predicted"/>
<protein>
    <submittedName>
        <fullName evidence="1">Uncharacterized protein</fullName>
    </submittedName>
</protein>
<dbReference type="EMBL" id="SNZP01000010">
    <property type="protein sequence ID" value="TDR76636.1"/>
    <property type="molecule type" value="Genomic_DNA"/>
</dbReference>
<dbReference type="RefSeq" id="WP_133681846.1">
    <property type="nucleotide sequence ID" value="NZ_SNZP01000010.1"/>
</dbReference>
<name>A0A4R7B155_9NEIS</name>
<evidence type="ECO:0000313" key="2">
    <source>
        <dbReference type="Proteomes" id="UP000295611"/>
    </source>
</evidence>
<evidence type="ECO:0000313" key="1">
    <source>
        <dbReference type="EMBL" id="TDR76636.1"/>
    </source>
</evidence>
<dbReference type="OrthoDB" id="8595673at2"/>
<reference evidence="1 2" key="1">
    <citation type="submission" date="2019-03" db="EMBL/GenBank/DDBJ databases">
        <title>Genomic Encyclopedia of Type Strains, Phase III (KMG-III): the genomes of soil and plant-associated and newly described type strains.</title>
        <authorList>
            <person name="Whitman W."/>
        </authorList>
    </citation>
    <scope>NUCLEOTIDE SEQUENCE [LARGE SCALE GENOMIC DNA]</scope>
    <source>
        <strain evidence="1 2">CECT 8976</strain>
    </source>
</reference>